<name>A0AA87LS44_9BACL</name>
<evidence type="ECO:0000313" key="2">
    <source>
        <dbReference type="Proteomes" id="UP000004725"/>
    </source>
</evidence>
<dbReference type="EMBL" id="AJYB01000046">
    <property type="protein sequence ID" value="EIM05909.1"/>
    <property type="molecule type" value="Genomic_DNA"/>
</dbReference>
<proteinExistence type="predicted"/>
<dbReference type="AlphaFoldDB" id="A0AA87LS44"/>
<protein>
    <submittedName>
        <fullName evidence="1">Uncharacterized protein</fullName>
    </submittedName>
</protein>
<dbReference type="Proteomes" id="UP000004725">
    <property type="component" value="Unassembled WGS sequence"/>
</dbReference>
<comment type="caution">
    <text evidence="1">The sequence shown here is derived from an EMBL/GenBank/DDBJ whole genome shotgun (WGS) entry which is preliminary data.</text>
</comment>
<evidence type="ECO:0000313" key="1">
    <source>
        <dbReference type="EMBL" id="EIM05909.1"/>
    </source>
</evidence>
<sequence length="286" mass="32749">MKIAEKLFPYPVLTYFDDAIEGSYVIEELSATLDADKKHYTIQGKFVLNNEDIQELINQRKAIFILHFECSKTRYRKPYQFFSNNFEIKISTSMLDGSVEMQPVIISKEAVLDYANSQAHKDYEGLATTINVGEILAVAEPCEFMANKSQDSLKNFPSIFSISKNVQNPNKSMDLSTESDQKIRILLSEQNYKFYKASVNNSINEPILASMILFPAILNLLRDFEYGTKDLEDTDWFPAIKRRVEECGYNFDDITWEKEALEIAQQVIGDPLTKGLNLLIDEGIED</sequence>
<reference evidence="1 2" key="1">
    <citation type="journal article" date="2012" name="J. Bacteriol.">
        <title>Genome Sequence of the Antarctic Psychrophile Bacterium Planococcus antarcticus DSM 14505.</title>
        <authorList>
            <person name="Margolles A."/>
            <person name="Gueimonde M."/>
            <person name="Sanchez B."/>
        </authorList>
    </citation>
    <scope>NUCLEOTIDE SEQUENCE [LARGE SCALE GENOMIC DNA]</scope>
    <source>
        <strain evidence="1 2">DSM 14505</strain>
    </source>
</reference>
<accession>A0AA87LS44</accession>
<gene>
    <name evidence="1" type="ORF">A1A1_13847</name>
</gene>
<organism evidence="1 2">
    <name type="scientific">Planococcus antarcticus DSM 14505</name>
    <dbReference type="NCBI Taxonomy" id="1185653"/>
    <lineage>
        <taxon>Bacteria</taxon>
        <taxon>Bacillati</taxon>
        <taxon>Bacillota</taxon>
        <taxon>Bacilli</taxon>
        <taxon>Bacillales</taxon>
        <taxon>Caryophanaceae</taxon>
        <taxon>Planococcus</taxon>
    </lineage>
</organism>
<dbReference type="RefSeq" id="WP_006830729.1">
    <property type="nucleotide sequence ID" value="NZ_AJYB01000046.1"/>
</dbReference>